<feature type="region of interest" description="Disordered" evidence="10">
    <location>
        <begin position="369"/>
        <end position="407"/>
    </location>
</feature>
<feature type="compositionally biased region" description="Low complexity" evidence="10">
    <location>
        <begin position="537"/>
        <end position="548"/>
    </location>
</feature>
<keyword evidence="14" id="KW-1185">Reference proteome</keyword>
<reference evidence="13 14" key="1">
    <citation type="submission" date="2024-02" db="EMBL/GenBank/DDBJ databases">
        <authorList>
            <person name="Daric V."/>
            <person name="Darras S."/>
        </authorList>
    </citation>
    <scope>NUCLEOTIDE SEQUENCE [LARGE SCALE GENOMIC DNA]</scope>
</reference>
<keyword evidence="2" id="KW-1003">Cell membrane</keyword>
<feature type="transmembrane region" description="Helical" evidence="11">
    <location>
        <begin position="99"/>
        <end position="125"/>
    </location>
</feature>
<dbReference type="CDD" id="cd00637">
    <property type="entry name" value="7tm_classA_rhodopsin-like"/>
    <property type="match status" value="2"/>
</dbReference>
<dbReference type="InterPro" id="IPR017452">
    <property type="entry name" value="GPCR_Rhodpsn_7TM"/>
</dbReference>
<keyword evidence="8" id="KW-0325">Glycoprotein</keyword>
<dbReference type="Gene3D" id="1.20.1070.10">
    <property type="entry name" value="Rhodopsin 7-helix transmembrane proteins"/>
    <property type="match status" value="2"/>
</dbReference>
<comment type="caution">
    <text evidence="13">The sequence shown here is derived from an EMBL/GenBank/DDBJ whole genome shotgun (WGS) entry which is preliminary data.</text>
</comment>
<keyword evidence="5" id="KW-0297">G-protein coupled receptor</keyword>
<evidence type="ECO:0000313" key="14">
    <source>
        <dbReference type="Proteomes" id="UP001642483"/>
    </source>
</evidence>
<keyword evidence="3 11" id="KW-0812">Transmembrane</keyword>
<evidence type="ECO:0000259" key="12">
    <source>
        <dbReference type="PROSITE" id="PS50262"/>
    </source>
</evidence>
<sequence length="711" mass="80075">MENVTIRGYVEYRTPFCSPFLCHKPGINQGGKFNNVSEGIALWECMPDACRQKLNGFLVVVATLAVFTTIFNAIMIVINCTPDTRRMLRRNPTMQNYSTYVISLACADLLMGAVVLPLIALYFYMEIVTVRKSSFVEEWIITKVVRENVPSQVIMGRFKEVFATANTNQEISSIDIPATMNLLTTCLGTVFLITLIVSLYTIAAASADRFYVSTKAVTNRSISLSSSSFRRSSSFVQSERCCTQNVNRSTFVVIFIWIAAISVSVAGAITHGNHFHTVGHVFVIPSVSEEYATDLQWYFIAFSIPLALTWVFSVLLYVTLWKRKSKFKNSSKTYSQKCAKRNRRKTDLDQEISVAHTSRYSNTETPVVTEPMMYNSSDPTTQRGSKLSETLSNTEGTEKCTNNRTSPTSNFLQLSLNIAEAARPDFGNKKRPNSFDSSFRIPNFYQQASENNNNQLNKNNEQEAVLLIQPRSYVMKSSLNEINKAAEGPPAGYVAKRILCRRSWSGYSSETDFKPDSIKQVSKPSPKLPRRWQSLKTATTPSTPITSSGLDRKCDTTRHSRSTTRVRRKSSIFRARELIRPNSYESNIAKTLLAVVVTFSFAIVPFLIISSQISTTPENKTMSKINGEVSALTVVLTILISNSFWNCFIYGARMPYFRPAIIRVFRKLTGNQTGPSCCRIMRRKLSLTSSSIRKETTNRPSSLFWHPSQHI</sequence>
<dbReference type="PROSITE" id="PS50262">
    <property type="entry name" value="G_PROTEIN_RECEP_F1_2"/>
    <property type="match status" value="1"/>
</dbReference>
<feature type="region of interest" description="Disordered" evidence="10">
    <location>
        <begin position="515"/>
        <end position="561"/>
    </location>
</feature>
<evidence type="ECO:0000256" key="2">
    <source>
        <dbReference type="ARBA" id="ARBA00022475"/>
    </source>
</evidence>
<feature type="transmembrane region" description="Helical" evidence="11">
    <location>
        <begin position="56"/>
        <end position="78"/>
    </location>
</feature>
<organism evidence="13 14">
    <name type="scientific">Clavelina lepadiformis</name>
    <name type="common">Light-bulb sea squirt</name>
    <name type="synonym">Ascidia lepadiformis</name>
    <dbReference type="NCBI Taxonomy" id="159417"/>
    <lineage>
        <taxon>Eukaryota</taxon>
        <taxon>Metazoa</taxon>
        <taxon>Chordata</taxon>
        <taxon>Tunicata</taxon>
        <taxon>Ascidiacea</taxon>
        <taxon>Aplousobranchia</taxon>
        <taxon>Clavelinidae</taxon>
        <taxon>Clavelina</taxon>
    </lineage>
</organism>
<protein>
    <recommendedName>
        <fullName evidence="12">G-protein coupled receptors family 1 profile domain-containing protein</fullName>
    </recommendedName>
</protein>
<keyword evidence="6 11" id="KW-0472">Membrane</keyword>
<evidence type="ECO:0000256" key="1">
    <source>
        <dbReference type="ARBA" id="ARBA00004651"/>
    </source>
</evidence>
<dbReference type="EMBL" id="CAWYQH010000141">
    <property type="protein sequence ID" value="CAK8695062.1"/>
    <property type="molecule type" value="Genomic_DNA"/>
</dbReference>
<dbReference type="PANTHER" id="PTHR24248:SF174">
    <property type="entry name" value="TYRAMINE_OCTOPAMINE RECEPTOR"/>
    <property type="match status" value="1"/>
</dbReference>
<keyword evidence="4 11" id="KW-1133">Transmembrane helix</keyword>
<evidence type="ECO:0000256" key="4">
    <source>
        <dbReference type="ARBA" id="ARBA00022989"/>
    </source>
</evidence>
<evidence type="ECO:0000256" key="3">
    <source>
        <dbReference type="ARBA" id="ARBA00022692"/>
    </source>
</evidence>
<feature type="transmembrane region" description="Helical" evidence="11">
    <location>
        <begin position="629"/>
        <end position="652"/>
    </location>
</feature>
<feature type="transmembrane region" description="Helical" evidence="11">
    <location>
        <begin position="250"/>
        <end position="269"/>
    </location>
</feature>
<evidence type="ECO:0000256" key="5">
    <source>
        <dbReference type="ARBA" id="ARBA00023040"/>
    </source>
</evidence>
<feature type="transmembrane region" description="Helical" evidence="11">
    <location>
        <begin position="297"/>
        <end position="320"/>
    </location>
</feature>
<proteinExistence type="predicted"/>
<evidence type="ECO:0000256" key="6">
    <source>
        <dbReference type="ARBA" id="ARBA00023136"/>
    </source>
</evidence>
<dbReference type="PRINTS" id="PR00237">
    <property type="entry name" value="GPCRRHODOPSN"/>
</dbReference>
<dbReference type="Proteomes" id="UP001642483">
    <property type="component" value="Unassembled WGS sequence"/>
</dbReference>
<evidence type="ECO:0000256" key="7">
    <source>
        <dbReference type="ARBA" id="ARBA00023170"/>
    </source>
</evidence>
<evidence type="ECO:0000256" key="8">
    <source>
        <dbReference type="ARBA" id="ARBA00023180"/>
    </source>
</evidence>
<evidence type="ECO:0000256" key="11">
    <source>
        <dbReference type="SAM" id="Phobius"/>
    </source>
</evidence>
<evidence type="ECO:0000256" key="9">
    <source>
        <dbReference type="ARBA" id="ARBA00023224"/>
    </source>
</evidence>
<feature type="compositionally biased region" description="Polar residues" evidence="10">
    <location>
        <begin position="374"/>
        <end position="407"/>
    </location>
</feature>
<dbReference type="InterPro" id="IPR000276">
    <property type="entry name" value="GPCR_Rhodpsn"/>
</dbReference>
<feature type="domain" description="G-protein coupled receptors family 1 profile" evidence="12">
    <location>
        <begin position="71"/>
        <end position="650"/>
    </location>
</feature>
<feature type="transmembrane region" description="Helical" evidence="11">
    <location>
        <begin position="182"/>
        <end position="205"/>
    </location>
</feature>
<evidence type="ECO:0000313" key="13">
    <source>
        <dbReference type="EMBL" id="CAK8695062.1"/>
    </source>
</evidence>
<keyword evidence="9" id="KW-0807">Transducer</keyword>
<dbReference type="PANTHER" id="PTHR24248">
    <property type="entry name" value="ADRENERGIC RECEPTOR-RELATED G-PROTEIN COUPLED RECEPTOR"/>
    <property type="match status" value="1"/>
</dbReference>
<comment type="subcellular location">
    <subcellularLocation>
        <location evidence="1">Cell membrane</location>
        <topology evidence="1">Multi-pass membrane protein</topology>
    </subcellularLocation>
</comment>
<name>A0ABP0GTJ5_CLALP</name>
<keyword evidence="7" id="KW-0675">Receptor</keyword>
<evidence type="ECO:0000256" key="10">
    <source>
        <dbReference type="SAM" id="MobiDB-lite"/>
    </source>
</evidence>
<dbReference type="SUPFAM" id="SSF81321">
    <property type="entry name" value="Family A G protein-coupled receptor-like"/>
    <property type="match status" value="2"/>
</dbReference>
<feature type="transmembrane region" description="Helical" evidence="11">
    <location>
        <begin position="588"/>
        <end position="609"/>
    </location>
</feature>
<gene>
    <name evidence="13" type="ORF">CVLEPA_LOCUS28357</name>
</gene>
<accession>A0ABP0GTJ5</accession>